<dbReference type="Gene3D" id="1.10.8.10">
    <property type="entry name" value="DNA helicase RuvA subunit, C-terminal domain"/>
    <property type="match status" value="1"/>
</dbReference>
<evidence type="ECO:0000256" key="1">
    <source>
        <dbReference type="ARBA" id="ARBA00004324"/>
    </source>
</evidence>
<dbReference type="PANTHER" id="PTHR13681">
    <property type="entry name" value="SURVIVAL OF MOTOR NEURON-RELATED-SPLICING FACTOR 30-RELATED"/>
    <property type="match status" value="1"/>
</dbReference>
<name>A0A7J6CKZ9_9TELE</name>
<keyword evidence="7" id="KW-0507">mRNA processing</keyword>
<dbReference type="InterPro" id="IPR002999">
    <property type="entry name" value="Tudor"/>
</dbReference>
<dbReference type="Pfam" id="PF22562">
    <property type="entry name" value="UBA_7"/>
    <property type="match status" value="1"/>
</dbReference>
<dbReference type="SUPFAM" id="SSF63748">
    <property type="entry name" value="Tudor/PWWP/MBT"/>
    <property type="match status" value="1"/>
</dbReference>
<keyword evidence="8" id="KW-0747">Spliceosome</keyword>
<feature type="compositionally biased region" description="Basic and acidic residues" evidence="16">
    <location>
        <begin position="262"/>
        <end position="278"/>
    </location>
</feature>
<evidence type="ECO:0000256" key="10">
    <source>
        <dbReference type="ARBA" id="ARBA00023187"/>
    </source>
</evidence>
<evidence type="ECO:0000256" key="12">
    <source>
        <dbReference type="ARBA" id="ARBA00035105"/>
    </source>
</evidence>
<keyword evidence="6" id="KW-0963">Cytoplasm</keyword>
<dbReference type="GO" id="GO:0008380">
    <property type="term" value="P:RNA splicing"/>
    <property type="evidence" value="ECO:0007669"/>
    <property type="project" value="UniProtKB-KW"/>
</dbReference>
<keyword evidence="20" id="KW-1185">Reference proteome</keyword>
<feature type="compositionally biased region" description="Low complexity" evidence="16">
    <location>
        <begin position="445"/>
        <end position="457"/>
    </location>
</feature>
<evidence type="ECO:0000256" key="6">
    <source>
        <dbReference type="ARBA" id="ARBA00022490"/>
    </source>
</evidence>
<protein>
    <recommendedName>
        <fullName evidence="14">Survival of motor neuron-related-splicing factor 30</fullName>
    </recommendedName>
    <alternativeName>
        <fullName evidence="15">Survival motor neuron domain-containing protein 1</fullName>
    </alternativeName>
    <alternativeName>
        <fullName evidence="5">Tudor domain-containing protein 3</fullName>
    </alternativeName>
</protein>
<dbReference type="SMART" id="SM01161">
    <property type="entry name" value="DUF1767"/>
    <property type="match status" value="1"/>
</dbReference>
<dbReference type="InterPro" id="IPR041915">
    <property type="entry name" value="UBA_TDRD3"/>
</dbReference>
<evidence type="ECO:0000313" key="19">
    <source>
        <dbReference type="EMBL" id="KAF4107754.1"/>
    </source>
</evidence>
<dbReference type="Pfam" id="PF06003">
    <property type="entry name" value="SMN_Tudor"/>
    <property type="match status" value="1"/>
</dbReference>
<comment type="function">
    <text evidence="13">Involved in spliceosome assembly.</text>
</comment>
<keyword evidence="10" id="KW-0508">mRNA splicing</keyword>
<dbReference type="FunFam" id="2.40.50.770:FF:000001">
    <property type="entry name" value="Tudor domain-containing protein 3"/>
    <property type="match status" value="1"/>
</dbReference>
<dbReference type="InterPro" id="IPR009060">
    <property type="entry name" value="UBA-like_sf"/>
</dbReference>
<evidence type="ECO:0000256" key="2">
    <source>
        <dbReference type="ARBA" id="ARBA00004408"/>
    </source>
</evidence>
<dbReference type="AlphaFoldDB" id="A0A7J6CKZ9"/>
<evidence type="ECO:0000259" key="17">
    <source>
        <dbReference type="PROSITE" id="PS50030"/>
    </source>
</evidence>
<dbReference type="InterPro" id="IPR010304">
    <property type="entry name" value="SMN_Tudor"/>
</dbReference>
<keyword evidence="9" id="KW-0156">Chromatin regulator</keyword>
<sequence>MCDLSSALIKEGWYLTDEGIEECKSSSEKEKTSPTNIIQVALNSDLRPIGKSFLPTDINSGRIEKLEGPCVLQVQKIRNVSASKDHEESQASPRMLRLQMTDGHTSCIGLEFEHLSKISLNTPPGTKVKLLGAVQVKNGLLLLDDSKITVLGGEVDHMIEKWELQRSLAKHSRRNIGAEGGPPPFVPFGQKCAHKEQVDSRALDQRKTLQSTNAVKSADDNDEFEKQRTAAIAEVAKSKEARTFGGGGNAGGNLANPGSTYKNRDTYQRRREEREKPWAENKSEGVYRDLVDERALRDIMEMGFNREAARQALLDNNNNLEVALNFLLTGTNQPKAAQMEQSRPPPRGKGRGRGRSRQDVDEEAGGRPSGPSTLFDFLESKIGTLSIDESKNQHSFQDHQFKMTFPNTDHMSRDAAQSKHPPRNEGRPQRNDRPPRFQKDADFPKPSAASSSVSQPQKWRDGERTGRGGSERWKNDSQDARNMYTSMGKSREQQGPTGKEHSGSKSFPQEPHNGGLKEQDGTGPALFRKNQSNGPAAPKSSNPVASSSDPKSRNEPNNRRKGKPERPNSGYFERSQDATKKDFSQDAGSGQVIKVGGVSNAQFPNGDLEHRRTGPVKLHSSAPPQKQTNAHNSAPKKRSGPIKGPREQTDTNNHINWRAGDQCLALYWEDNKFYRARIDAIHPSGSTAVVVFSDYGNCEEVLLHNIKPLHMDVWDDEDVYYENSLEFRRGGDGQPRRARPTQQYYQPPRARD</sequence>
<evidence type="ECO:0000256" key="9">
    <source>
        <dbReference type="ARBA" id="ARBA00022853"/>
    </source>
</evidence>
<dbReference type="GO" id="GO:0015030">
    <property type="term" value="C:Cajal body"/>
    <property type="evidence" value="ECO:0007669"/>
    <property type="project" value="UniProtKB-SubCell"/>
</dbReference>
<feature type="domain" description="Tudor" evidence="18">
    <location>
        <begin position="656"/>
        <end position="716"/>
    </location>
</feature>
<comment type="function">
    <text evidence="12">Scaffolding protein that specifically recognizes and binds dimethylarginine-containing proteins. Plays a role in the regulation of translation of target mRNAs by binding Arg/Gly-rich motifs (GAR) in dimethylarginine-containing proteins. In nucleus, acts as a coactivator: recognizes and binds asymmetric dimethylation on the core histone tails associated with transcriptional activation (H3R17me2a and H4R3me2a) and recruits proteins at these arginine-methylated loci. In cytoplasm, acts as an antiviral factor that participates in the assembly of stress granules together with G3BP1.</text>
</comment>
<dbReference type="GO" id="GO:0016607">
    <property type="term" value="C:nuclear speck"/>
    <property type="evidence" value="ECO:0007669"/>
    <property type="project" value="UniProtKB-SubCell"/>
</dbReference>
<dbReference type="CDD" id="cd14282">
    <property type="entry name" value="UBA_TDRD3"/>
    <property type="match status" value="1"/>
</dbReference>
<evidence type="ECO:0000313" key="20">
    <source>
        <dbReference type="Proteomes" id="UP000579812"/>
    </source>
</evidence>
<feature type="region of interest" description="Disordered" evidence="16">
    <location>
        <begin position="243"/>
        <end position="278"/>
    </location>
</feature>
<dbReference type="InterPro" id="IPR047379">
    <property type="entry name" value="Tudor_TDRD3"/>
</dbReference>
<feature type="compositionally biased region" description="Basic residues" evidence="16">
    <location>
        <begin position="346"/>
        <end position="355"/>
    </location>
</feature>
<dbReference type="CDD" id="cd20413">
    <property type="entry name" value="Tudor_TDRD3"/>
    <property type="match status" value="1"/>
</dbReference>
<comment type="caution">
    <text evidence="19">The sequence shown here is derived from an EMBL/GenBank/DDBJ whole genome shotgun (WGS) entry which is preliminary data.</text>
</comment>
<evidence type="ECO:0000256" key="13">
    <source>
        <dbReference type="ARBA" id="ARBA00037618"/>
    </source>
</evidence>
<dbReference type="Pfam" id="PF08585">
    <property type="entry name" value="RMI1_N_C"/>
    <property type="match status" value="1"/>
</dbReference>
<dbReference type="SMART" id="SM00165">
    <property type="entry name" value="UBA"/>
    <property type="match status" value="1"/>
</dbReference>
<dbReference type="PANTHER" id="PTHR13681:SF24">
    <property type="entry name" value="TUDOR DOMAIN-CONTAINING PROTEIN 3"/>
    <property type="match status" value="1"/>
</dbReference>
<evidence type="ECO:0000256" key="8">
    <source>
        <dbReference type="ARBA" id="ARBA00022728"/>
    </source>
</evidence>
<evidence type="ECO:0000256" key="11">
    <source>
        <dbReference type="ARBA" id="ARBA00023242"/>
    </source>
</evidence>
<accession>A0A7J6CKZ9</accession>
<feature type="compositionally biased region" description="Basic and acidic residues" evidence="16">
    <location>
        <begin position="458"/>
        <end position="479"/>
    </location>
</feature>
<feature type="region of interest" description="Disordered" evidence="16">
    <location>
        <begin position="331"/>
        <end position="375"/>
    </location>
</feature>
<dbReference type="GO" id="GO:0003723">
    <property type="term" value="F:RNA binding"/>
    <property type="evidence" value="ECO:0007669"/>
    <property type="project" value="InterPro"/>
</dbReference>
<evidence type="ECO:0000256" key="7">
    <source>
        <dbReference type="ARBA" id="ARBA00022664"/>
    </source>
</evidence>
<feature type="compositionally biased region" description="Polar residues" evidence="16">
    <location>
        <begin position="483"/>
        <end position="496"/>
    </location>
</feature>
<evidence type="ECO:0000259" key="18">
    <source>
        <dbReference type="PROSITE" id="PS50304"/>
    </source>
</evidence>
<feature type="domain" description="UBA" evidence="17">
    <location>
        <begin position="290"/>
        <end position="330"/>
    </location>
</feature>
<dbReference type="EMBL" id="JAAMOB010000011">
    <property type="protein sequence ID" value="KAF4107754.1"/>
    <property type="molecule type" value="Genomic_DNA"/>
</dbReference>
<dbReference type="PROSITE" id="PS50304">
    <property type="entry name" value="TUDOR"/>
    <property type="match status" value="1"/>
</dbReference>
<comment type="subcellular location">
    <subcellularLocation>
        <location evidence="3">Cytoplasm</location>
    </subcellularLocation>
    <subcellularLocation>
        <location evidence="1">Nucleus speckle</location>
    </subcellularLocation>
    <subcellularLocation>
        <location evidence="2">Nucleus</location>
        <location evidence="2">Cajal body</location>
    </subcellularLocation>
</comment>
<evidence type="ECO:0000256" key="3">
    <source>
        <dbReference type="ARBA" id="ARBA00004496"/>
    </source>
</evidence>
<dbReference type="InterPro" id="IPR013894">
    <property type="entry name" value="RMI1_OB"/>
</dbReference>
<feature type="region of interest" description="Disordered" evidence="16">
    <location>
        <begin position="727"/>
        <end position="752"/>
    </location>
</feature>
<dbReference type="SUPFAM" id="SSF46934">
    <property type="entry name" value="UBA-like"/>
    <property type="match status" value="1"/>
</dbReference>
<proteinExistence type="inferred from homology"/>
<evidence type="ECO:0000256" key="15">
    <source>
        <dbReference type="ARBA" id="ARBA00042567"/>
    </source>
</evidence>
<feature type="compositionally biased region" description="Basic and acidic residues" evidence="16">
    <location>
        <begin position="410"/>
        <end position="443"/>
    </location>
</feature>
<dbReference type="PROSITE" id="PS50030">
    <property type="entry name" value="UBA"/>
    <property type="match status" value="1"/>
</dbReference>
<feature type="compositionally biased region" description="Polar residues" evidence="16">
    <location>
        <begin position="331"/>
        <end position="341"/>
    </location>
</feature>
<reference evidence="19 20" key="1">
    <citation type="submission" date="2020-04" db="EMBL/GenBank/DDBJ databases">
        <title>Chromosome-level genome assembly of a cyprinid fish Onychostoma macrolepis by integration of Nanopore Sequencing, Bionano and Hi-C technology.</title>
        <authorList>
            <person name="Wang D."/>
        </authorList>
    </citation>
    <scope>NUCLEOTIDE SEQUENCE [LARGE SCALE GENOMIC DNA]</scope>
    <source>
        <strain evidence="19">SWU-2019</strain>
        <tissue evidence="19">Muscle</tissue>
    </source>
</reference>
<dbReference type="GO" id="GO:0006397">
    <property type="term" value="P:mRNA processing"/>
    <property type="evidence" value="ECO:0007669"/>
    <property type="project" value="UniProtKB-KW"/>
</dbReference>
<feature type="compositionally biased region" description="Polar residues" evidence="16">
    <location>
        <begin position="622"/>
        <end position="632"/>
    </location>
</feature>
<evidence type="ECO:0000256" key="16">
    <source>
        <dbReference type="SAM" id="MobiDB-lite"/>
    </source>
</evidence>
<dbReference type="InterPro" id="IPR042470">
    <property type="entry name" value="RMI1_N_C_sf"/>
</dbReference>
<evidence type="ECO:0000256" key="4">
    <source>
        <dbReference type="ARBA" id="ARBA00005371"/>
    </source>
</evidence>
<dbReference type="SMART" id="SM00333">
    <property type="entry name" value="TUDOR"/>
    <property type="match status" value="1"/>
</dbReference>
<dbReference type="InterPro" id="IPR015940">
    <property type="entry name" value="UBA"/>
</dbReference>
<dbReference type="Gene3D" id="2.40.50.770">
    <property type="entry name" value="RecQ-mediated genome instability protein Rmi1, C-terminal domain"/>
    <property type="match status" value="1"/>
</dbReference>
<feature type="compositionally biased region" description="Basic and acidic residues" evidence="16">
    <location>
        <begin position="574"/>
        <end position="584"/>
    </location>
</feature>
<keyword evidence="11" id="KW-0539">Nucleus</keyword>
<dbReference type="OrthoDB" id="434939at2759"/>
<dbReference type="Proteomes" id="UP000579812">
    <property type="component" value="Unassembled WGS sequence"/>
</dbReference>
<evidence type="ECO:0000256" key="5">
    <source>
        <dbReference type="ARBA" id="ARBA00013421"/>
    </source>
</evidence>
<dbReference type="Gene3D" id="2.30.30.140">
    <property type="match status" value="1"/>
</dbReference>
<feature type="region of interest" description="Disordered" evidence="16">
    <location>
        <begin position="405"/>
        <end position="655"/>
    </location>
</feature>
<gene>
    <name evidence="19" type="ORF">G5714_012118</name>
</gene>
<comment type="similarity">
    <text evidence="4">Belongs to the SMN family.</text>
</comment>
<organism evidence="19 20">
    <name type="scientific">Onychostoma macrolepis</name>
    <dbReference type="NCBI Taxonomy" id="369639"/>
    <lineage>
        <taxon>Eukaryota</taxon>
        <taxon>Metazoa</taxon>
        <taxon>Chordata</taxon>
        <taxon>Craniata</taxon>
        <taxon>Vertebrata</taxon>
        <taxon>Euteleostomi</taxon>
        <taxon>Actinopterygii</taxon>
        <taxon>Neopterygii</taxon>
        <taxon>Teleostei</taxon>
        <taxon>Ostariophysi</taxon>
        <taxon>Cypriniformes</taxon>
        <taxon>Cyprinidae</taxon>
        <taxon>Acrossocheilinae</taxon>
        <taxon>Onychostoma</taxon>
    </lineage>
</organism>
<evidence type="ECO:0000256" key="14">
    <source>
        <dbReference type="ARBA" id="ARBA00041083"/>
    </source>
</evidence>
<dbReference type="GO" id="GO:0006325">
    <property type="term" value="P:chromatin organization"/>
    <property type="evidence" value="ECO:0007669"/>
    <property type="project" value="UniProtKB-KW"/>
</dbReference>
<dbReference type="GO" id="GO:0005681">
    <property type="term" value="C:spliceosomal complex"/>
    <property type="evidence" value="ECO:0007669"/>
    <property type="project" value="UniProtKB-KW"/>
</dbReference>
<feature type="compositionally biased region" description="Polar residues" evidence="16">
    <location>
        <begin position="529"/>
        <end position="549"/>
    </location>
</feature>
<dbReference type="GO" id="GO:0005737">
    <property type="term" value="C:cytoplasm"/>
    <property type="evidence" value="ECO:0007669"/>
    <property type="project" value="UniProtKB-SubCell"/>
</dbReference>